<feature type="non-terminal residue" evidence="1">
    <location>
        <position position="78"/>
    </location>
</feature>
<comment type="caution">
    <text evidence="1">The sequence shown here is derived from an EMBL/GenBank/DDBJ whole genome shotgun (WGS) entry which is preliminary data.</text>
</comment>
<protein>
    <submittedName>
        <fullName evidence="1">Uncharacterized protein</fullName>
    </submittedName>
</protein>
<evidence type="ECO:0000313" key="1">
    <source>
        <dbReference type="EMBL" id="KAK5617276.1"/>
    </source>
</evidence>
<proteinExistence type="predicted"/>
<dbReference type="AlphaFoldDB" id="A0AAV9S7L6"/>
<gene>
    <name evidence="1" type="ORF">CRENBAI_008867</name>
</gene>
<accession>A0AAV9S7L6</accession>
<dbReference type="Proteomes" id="UP001311232">
    <property type="component" value="Unassembled WGS sequence"/>
</dbReference>
<evidence type="ECO:0000313" key="2">
    <source>
        <dbReference type="Proteomes" id="UP001311232"/>
    </source>
</evidence>
<reference evidence="1 2" key="1">
    <citation type="submission" date="2021-06" db="EMBL/GenBank/DDBJ databases">
        <authorList>
            <person name="Palmer J.M."/>
        </authorList>
    </citation>
    <scope>NUCLEOTIDE SEQUENCE [LARGE SCALE GENOMIC DNA]</scope>
    <source>
        <strain evidence="1 2">MEX-2019</strain>
        <tissue evidence="1">Muscle</tissue>
    </source>
</reference>
<dbReference type="EMBL" id="JAHHUM010000755">
    <property type="protein sequence ID" value="KAK5617276.1"/>
    <property type="molecule type" value="Genomic_DNA"/>
</dbReference>
<sequence>MQACDGVPQEWPAWNRLRGELCVERIAGGEVSSRFLVITRGNLDHLFSYAAGNGGDQKSDLALQACGPEGLEKAGKGE</sequence>
<name>A0AAV9S7L6_9TELE</name>
<keyword evidence="2" id="KW-1185">Reference proteome</keyword>
<organism evidence="1 2">
    <name type="scientific">Crenichthys baileyi</name>
    <name type="common">White River springfish</name>
    <dbReference type="NCBI Taxonomy" id="28760"/>
    <lineage>
        <taxon>Eukaryota</taxon>
        <taxon>Metazoa</taxon>
        <taxon>Chordata</taxon>
        <taxon>Craniata</taxon>
        <taxon>Vertebrata</taxon>
        <taxon>Euteleostomi</taxon>
        <taxon>Actinopterygii</taxon>
        <taxon>Neopterygii</taxon>
        <taxon>Teleostei</taxon>
        <taxon>Neoteleostei</taxon>
        <taxon>Acanthomorphata</taxon>
        <taxon>Ovalentaria</taxon>
        <taxon>Atherinomorphae</taxon>
        <taxon>Cyprinodontiformes</taxon>
        <taxon>Goodeidae</taxon>
        <taxon>Crenichthys</taxon>
    </lineage>
</organism>